<proteinExistence type="predicted"/>
<evidence type="ECO:0000259" key="2">
    <source>
        <dbReference type="Pfam" id="PF02371"/>
    </source>
</evidence>
<keyword evidence="3" id="KW-0614">Plasmid</keyword>
<dbReference type="Proteomes" id="UP000318939">
    <property type="component" value="Plasmid unnamed1"/>
</dbReference>
<protein>
    <submittedName>
        <fullName evidence="3">IS110 family transposase</fullName>
    </submittedName>
</protein>
<organism evidence="3 4">
    <name type="scientific">Rhizobium rhododendri</name>
    <dbReference type="NCBI Taxonomy" id="2506430"/>
    <lineage>
        <taxon>Bacteria</taxon>
        <taxon>Pseudomonadati</taxon>
        <taxon>Pseudomonadota</taxon>
        <taxon>Alphaproteobacteria</taxon>
        <taxon>Hyphomicrobiales</taxon>
        <taxon>Rhizobiaceae</taxon>
        <taxon>Rhizobium/Agrobacterium group</taxon>
        <taxon>Rhizobium</taxon>
    </lineage>
</organism>
<dbReference type="InterPro" id="IPR002525">
    <property type="entry name" value="Transp_IS110-like_N"/>
</dbReference>
<geneLocation type="plasmid" evidence="3 4">
    <name>unnamed1</name>
</geneLocation>
<dbReference type="InterPro" id="IPR047650">
    <property type="entry name" value="Transpos_IS110"/>
</dbReference>
<dbReference type="InterPro" id="IPR003346">
    <property type="entry name" value="Transposase_20"/>
</dbReference>
<dbReference type="EMBL" id="CP117268">
    <property type="protein sequence ID" value="WFS25199.1"/>
    <property type="molecule type" value="Genomic_DNA"/>
</dbReference>
<evidence type="ECO:0000313" key="3">
    <source>
        <dbReference type="EMBL" id="WFS25199.1"/>
    </source>
</evidence>
<keyword evidence="4" id="KW-1185">Reference proteome</keyword>
<feature type="domain" description="Transposase IS116/IS110/IS902 C-terminal" evidence="2">
    <location>
        <begin position="211"/>
        <end position="286"/>
    </location>
</feature>
<evidence type="ECO:0000259" key="1">
    <source>
        <dbReference type="Pfam" id="PF01548"/>
    </source>
</evidence>
<dbReference type="PANTHER" id="PTHR33055:SF3">
    <property type="entry name" value="PUTATIVE TRANSPOSASE FOR IS117-RELATED"/>
    <property type="match status" value="1"/>
</dbReference>
<gene>
    <name evidence="3" type="ORF">PR018_23340</name>
</gene>
<dbReference type="NCBIfam" id="NF033542">
    <property type="entry name" value="transpos_IS110"/>
    <property type="match status" value="1"/>
</dbReference>
<name>A0ABY8INA4_9HYPH</name>
<dbReference type="Pfam" id="PF02371">
    <property type="entry name" value="Transposase_20"/>
    <property type="match status" value="1"/>
</dbReference>
<reference evidence="3 4" key="2">
    <citation type="journal article" date="2023" name="MicrobiologyOpen">
        <title>Genomics of the tumorigenes clade of the family Rhizobiaceae and description of Rhizobium rhododendri sp. nov.</title>
        <authorList>
            <person name="Kuzmanovic N."/>
            <person name="diCenzo G.C."/>
            <person name="Bunk B."/>
            <person name="Sproeer C."/>
            <person name="Fruehling A."/>
            <person name="Neumann-Schaal M."/>
            <person name="Overmann J."/>
            <person name="Smalla K."/>
        </authorList>
    </citation>
    <scope>NUCLEOTIDE SEQUENCE [LARGE SCALE GENOMIC DNA]</scope>
    <source>
        <strain evidence="4">rho-6.2</strain>
        <plasmid evidence="3 4">unnamed1</plasmid>
    </source>
</reference>
<feature type="domain" description="Transposase IS110-like N-terminal" evidence="1">
    <location>
        <begin position="6"/>
        <end position="144"/>
    </location>
</feature>
<sequence length="345" mass="38187">MQIAVLGIDLGKNSCSVVGLDERGQVVLRRRLRREGVIKLGSTLPTCIMAMEACCGAHHVGRQLQSQGHDVRLMSPEYVRPYIKAQKNDDRDAEGIAEAATRPTMRFVEIKDENQLDMQTLHRARDRLVAERTALINHLRAILLERGLTVPQGRRKLEIWLDMKTDEGKPALSRRTITLIADMRAQWSEMDRRIAAFDDEFKAHARSDQPCRLLATIPGIGPLNATALVASVGYAQSFGRGRDLAAWLGLVPRQITTGGKPKVLGITKRGNGYLRKMLIHGARAALPMLSKSETPLGDWLRGLLGRPHKNKVIVALAAKLARIVWAVLQSGRPYKENGLGSVIQA</sequence>
<evidence type="ECO:0000313" key="4">
    <source>
        <dbReference type="Proteomes" id="UP000318939"/>
    </source>
</evidence>
<dbReference type="RefSeq" id="WP_142832573.1">
    <property type="nucleotide sequence ID" value="NZ_CP117268.1"/>
</dbReference>
<dbReference type="Pfam" id="PF01548">
    <property type="entry name" value="DEDD_Tnp_IS110"/>
    <property type="match status" value="1"/>
</dbReference>
<accession>A0ABY8INA4</accession>
<dbReference type="PANTHER" id="PTHR33055">
    <property type="entry name" value="TRANSPOSASE FOR INSERTION SEQUENCE ELEMENT IS1111A"/>
    <property type="match status" value="1"/>
</dbReference>
<reference evidence="3 4" key="1">
    <citation type="journal article" date="2019" name="Phytopathology">
        <title>A Novel Group of Rhizobium tumorigenes-Like Agrobacteria Associated with Crown Gall Disease of Rhododendron and Blueberry.</title>
        <authorList>
            <person name="Kuzmanovic N."/>
            <person name="Behrens P."/>
            <person name="Idczak E."/>
            <person name="Wagner S."/>
            <person name="Gotz M."/>
            <person name="Sproer C."/>
            <person name="Bunk B."/>
            <person name="Overmann J."/>
            <person name="Smalla K."/>
        </authorList>
    </citation>
    <scope>NUCLEOTIDE SEQUENCE [LARGE SCALE GENOMIC DNA]</scope>
    <source>
        <strain evidence="4">rho-6.2</strain>
    </source>
</reference>